<feature type="chain" id="PRO_5038580610" evidence="8">
    <location>
        <begin position="22"/>
        <end position="199"/>
    </location>
</feature>
<name>A0A976RSW4_9LACO</name>
<feature type="region of interest" description="Disordered" evidence="7">
    <location>
        <begin position="22"/>
        <end position="69"/>
    </location>
</feature>
<organism evidence="10 11">
    <name type="scientific">Nicoliella spurrieriana</name>
    <dbReference type="NCBI Taxonomy" id="2925830"/>
    <lineage>
        <taxon>Bacteria</taxon>
        <taxon>Bacillati</taxon>
        <taxon>Bacillota</taxon>
        <taxon>Bacilli</taxon>
        <taxon>Lactobacillales</taxon>
        <taxon>Lactobacillaceae</taxon>
        <taxon>Nicoliella</taxon>
    </lineage>
</organism>
<keyword evidence="11" id="KW-1185">Reference proteome</keyword>
<dbReference type="Pfam" id="PF03734">
    <property type="entry name" value="YkuD"/>
    <property type="match status" value="1"/>
</dbReference>
<feature type="active site" description="Nucleophile" evidence="6">
    <location>
        <position position="175"/>
    </location>
</feature>
<dbReference type="Proteomes" id="UP000831181">
    <property type="component" value="Chromosome"/>
</dbReference>
<dbReference type="PANTHER" id="PTHR30582:SF2">
    <property type="entry name" value="L,D-TRANSPEPTIDASE YCIB-RELATED"/>
    <property type="match status" value="1"/>
</dbReference>
<evidence type="ECO:0000256" key="4">
    <source>
        <dbReference type="ARBA" id="ARBA00022984"/>
    </source>
</evidence>
<accession>A0A976RSW4</accession>
<gene>
    <name evidence="10" type="ORF">MOO44_03235</name>
</gene>
<evidence type="ECO:0000256" key="1">
    <source>
        <dbReference type="ARBA" id="ARBA00004752"/>
    </source>
</evidence>
<protein>
    <submittedName>
        <fullName evidence="10">L,D-transpeptidase</fullName>
    </submittedName>
</protein>
<evidence type="ECO:0000313" key="10">
    <source>
        <dbReference type="EMBL" id="UQS87188.1"/>
    </source>
</evidence>
<dbReference type="GO" id="GO:0018104">
    <property type="term" value="P:peptidoglycan-protein cross-linking"/>
    <property type="evidence" value="ECO:0007669"/>
    <property type="project" value="TreeGrafter"/>
</dbReference>
<comment type="pathway">
    <text evidence="1 6">Cell wall biogenesis; peptidoglycan biosynthesis.</text>
</comment>
<feature type="active site" description="Proton donor/acceptor" evidence="6">
    <location>
        <position position="148"/>
    </location>
</feature>
<sequence>MKKRILLIPLLLILTLGGCGANQSAHRQSTSQSSTNSASSKSTTAKNQTKKQPTINWRQPSEDKPYPKMQLSDHNWLKVSIKQQRVYVMSPQNKVLYTMNASTGAHNSTPRGTYHIQSERGHFFYNQSSKEGARYWTSWKDHGIYLFHTVPTNAQGQYIKSEARQLGKTANSHGCIRLSIPDAKWINQKVPTGTKVVIK</sequence>
<dbReference type="KEGG" id="lbe:MOO44_03235"/>
<evidence type="ECO:0000259" key="9">
    <source>
        <dbReference type="PROSITE" id="PS52029"/>
    </source>
</evidence>
<dbReference type="PANTHER" id="PTHR30582">
    <property type="entry name" value="L,D-TRANSPEPTIDASE"/>
    <property type="match status" value="1"/>
</dbReference>
<evidence type="ECO:0000256" key="6">
    <source>
        <dbReference type="PROSITE-ProRule" id="PRU01373"/>
    </source>
</evidence>
<evidence type="ECO:0000256" key="5">
    <source>
        <dbReference type="ARBA" id="ARBA00023316"/>
    </source>
</evidence>
<dbReference type="AlphaFoldDB" id="A0A976RSW4"/>
<feature type="compositionally biased region" description="Low complexity" evidence="7">
    <location>
        <begin position="28"/>
        <end position="52"/>
    </location>
</feature>
<dbReference type="GO" id="GO:0016740">
    <property type="term" value="F:transferase activity"/>
    <property type="evidence" value="ECO:0007669"/>
    <property type="project" value="UniProtKB-KW"/>
</dbReference>
<proteinExistence type="predicted"/>
<dbReference type="EMBL" id="CP093361">
    <property type="protein sequence ID" value="UQS87188.1"/>
    <property type="molecule type" value="Genomic_DNA"/>
</dbReference>
<dbReference type="GO" id="GO:0008360">
    <property type="term" value="P:regulation of cell shape"/>
    <property type="evidence" value="ECO:0007669"/>
    <property type="project" value="UniProtKB-UniRule"/>
</dbReference>
<dbReference type="GO" id="GO:0071555">
    <property type="term" value="P:cell wall organization"/>
    <property type="evidence" value="ECO:0007669"/>
    <property type="project" value="UniProtKB-UniRule"/>
</dbReference>
<evidence type="ECO:0000256" key="2">
    <source>
        <dbReference type="ARBA" id="ARBA00022679"/>
    </source>
</evidence>
<keyword evidence="2" id="KW-0808">Transferase</keyword>
<keyword evidence="5 6" id="KW-0961">Cell wall biogenesis/degradation</keyword>
<dbReference type="CDD" id="cd16913">
    <property type="entry name" value="YkuD_like"/>
    <property type="match status" value="1"/>
</dbReference>
<feature type="signal peptide" evidence="8">
    <location>
        <begin position="1"/>
        <end position="21"/>
    </location>
</feature>
<dbReference type="RefSeq" id="WP_260116987.1">
    <property type="nucleotide sequence ID" value="NZ_CP093361.1"/>
</dbReference>
<dbReference type="GO" id="GO:0005576">
    <property type="term" value="C:extracellular region"/>
    <property type="evidence" value="ECO:0007669"/>
    <property type="project" value="TreeGrafter"/>
</dbReference>
<evidence type="ECO:0000256" key="7">
    <source>
        <dbReference type="SAM" id="MobiDB-lite"/>
    </source>
</evidence>
<keyword evidence="8" id="KW-0732">Signal</keyword>
<dbReference type="PROSITE" id="PS52029">
    <property type="entry name" value="LD_TPASE"/>
    <property type="match status" value="1"/>
</dbReference>
<dbReference type="PROSITE" id="PS51257">
    <property type="entry name" value="PROKAR_LIPOPROTEIN"/>
    <property type="match status" value="1"/>
</dbReference>
<dbReference type="SUPFAM" id="SSF141523">
    <property type="entry name" value="L,D-transpeptidase catalytic domain-like"/>
    <property type="match status" value="1"/>
</dbReference>
<dbReference type="InterPro" id="IPR005490">
    <property type="entry name" value="LD_TPept_cat_dom"/>
</dbReference>
<dbReference type="GO" id="GO:0071972">
    <property type="term" value="F:peptidoglycan L,D-transpeptidase activity"/>
    <property type="evidence" value="ECO:0007669"/>
    <property type="project" value="TreeGrafter"/>
</dbReference>
<dbReference type="InterPro" id="IPR038063">
    <property type="entry name" value="Transpep_catalytic_dom"/>
</dbReference>
<dbReference type="InterPro" id="IPR050979">
    <property type="entry name" value="LD-transpeptidase"/>
</dbReference>
<dbReference type="Gene3D" id="2.40.440.10">
    <property type="entry name" value="L,D-transpeptidase catalytic domain-like"/>
    <property type="match status" value="1"/>
</dbReference>
<keyword evidence="4 6" id="KW-0573">Peptidoglycan synthesis</keyword>
<reference evidence="10" key="1">
    <citation type="journal article" date="2022" name="Int. J. Syst. Evol. Microbiol.">
        <title>Apilactobacillus apisilvae sp. nov., Nicolia spurrieriana gen. nov. sp. nov., Bombilactobacillus folatiphilus sp. nov. and Bombilactobacillus thymidiniphilus sp. nov., four new lactic acid bacterial isolates from stingless bees Tetragonula carbonaria and Austroplebeia australis.</title>
        <authorList>
            <person name="Oliphant S.A."/>
            <person name="Watson-Haigh N.S."/>
            <person name="Sumby K.M."/>
            <person name="Gardner J."/>
            <person name="Groom S."/>
            <person name="Jiranek V."/>
        </authorList>
    </citation>
    <scope>NUCLEOTIDE SEQUENCE</scope>
    <source>
        <strain evidence="10">SGEP1_A5</strain>
    </source>
</reference>
<evidence type="ECO:0000256" key="8">
    <source>
        <dbReference type="SAM" id="SignalP"/>
    </source>
</evidence>
<feature type="domain" description="L,D-TPase catalytic" evidence="9">
    <location>
        <begin position="75"/>
        <end position="199"/>
    </location>
</feature>
<keyword evidence="3 6" id="KW-0133">Cell shape</keyword>
<evidence type="ECO:0000256" key="3">
    <source>
        <dbReference type="ARBA" id="ARBA00022960"/>
    </source>
</evidence>
<evidence type="ECO:0000313" key="11">
    <source>
        <dbReference type="Proteomes" id="UP000831181"/>
    </source>
</evidence>